<dbReference type="InterPro" id="IPR026988">
    <property type="entry name" value="YaaC-like"/>
</dbReference>
<comment type="caution">
    <text evidence="1">The sequence shown here is derived from an EMBL/GenBank/DDBJ whole genome shotgun (WGS) entry which is preliminary data.</text>
</comment>
<protein>
    <submittedName>
        <fullName evidence="1">YaaC-like protein</fullName>
    </submittedName>
</protein>
<evidence type="ECO:0000313" key="1">
    <source>
        <dbReference type="EMBL" id="RKQ83923.1"/>
    </source>
</evidence>
<evidence type="ECO:0000313" key="2">
    <source>
        <dbReference type="Proteomes" id="UP000267019"/>
    </source>
</evidence>
<sequence>MTMNVPLIRPEFLLTHEAGVRYVLRRAYAAWPEPDRSRLVYANVPRVQAFYTQGKVFWEAARKTKELSVRYLLCYTAAHNWGKVRILFADPHYPRRRSDLTHGLSLRSGRREAGELGGEVYVEPHGLFPLLAGEERSTLVGKRVTVRALFRAAFAHGFLHLPEEGDSPVREEEVCARDEDTLLRSLRADLLHLMATFVLANFARYEADRFFRLLDGSYDFFPLALEAYAELCTSHLPDLVFSREISSGLLPRELPAEVLYERT</sequence>
<reference evidence="1 2" key="1">
    <citation type="submission" date="2018-10" db="EMBL/GenBank/DDBJ databases">
        <title>Genomic Encyclopedia of Type Strains, Phase IV (KMG-IV): sequencing the most valuable type-strain genomes for metagenomic binning, comparative biology and taxonomic classification.</title>
        <authorList>
            <person name="Goeker M."/>
        </authorList>
    </citation>
    <scope>NUCLEOTIDE SEQUENCE [LARGE SCALE GENOMIC DNA]</scope>
    <source>
        <strain evidence="1 2">DSM 22653</strain>
    </source>
</reference>
<proteinExistence type="predicted"/>
<gene>
    <name evidence="1" type="ORF">C7438_1583</name>
</gene>
<dbReference type="Pfam" id="PF14175">
    <property type="entry name" value="YaaC"/>
    <property type="match status" value="1"/>
</dbReference>
<accession>A0A660KZJ0</accession>
<dbReference type="AlphaFoldDB" id="A0A660KZJ0"/>
<dbReference type="Proteomes" id="UP000267019">
    <property type="component" value="Unassembled WGS sequence"/>
</dbReference>
<keyword evidence="2" id="KW-1185">Reference proteome</keyword>
<organism evidence="1 2">
    <name type="scientific">Brockia lithotrophica</name>
    <dbReference type="NCBI Taxonomy" id="933949"/>
    <lineage>
        <taxon>Bacteria</taxon>
        <taxon>Bacillati</taxon>
        <taxon>Bacillota</taxon>
        <taxon>Bacilli</taxon>
        <taxon>Bacillales</taxon>
        <taxon>Bacillales Family X. Incertae Sedis</taxon>
        <taxon>Brockia</taxon>
    </lineage>
</organism>
<name>A0A660KZJ0_9BACL</name>
<dbReference type="OrthoDB" id="2380109at2"/>
<dbReference type="EMBL" id="RBIJ01000005">
    <property type="protein sequence ID" value="RKQ83923.1"/>
    <property type="molecule type" value="Genomic_DNA"/>
</dbReference>